<dbReference type="HOGENOM" id="CLU_012062_5_0_10"/>
<dbReference type="Pfam" id="PF00254">
    <property type="entry name" value="FKBP_C"/>
    <property type="match status" value="1"/>
</dbReference>
<feature type="chain" id="PRO_5003668879" description="peptidylprolyl isomerase" evidence="10">
    <location>
        <begin position="25"/>
        <end position="374"/>
    </location>
</feature>
<comment type="similarity">
    <text evidence="4">Belongs to the cyclophilin-type PPIase family.</text>
</comment>
<feature type="signal peptide" evidence="10">
    <location>
        <begin position="1"/>
        <end position="24"/>
    </location>
</feature>
<organism evidence="13 14">
    <name type="scientific">Galbibacter orientalis DSM 19592</name>
    <dbReference type="NCBI Taxonomy" id="926559"/>
    <lineage>
        <taxon>Bacteria</taxon>
        <taxon>Pseudomonadati</taxon>
        <taxon>Bacteroidota</taxon>
        <taxon>Flavobacteriia</taxon>
        <taxon>Flavobacteriales</taxon>
        <taxon>Flavobacteriaceae</taxon>
        <taxon>Galbibacter</taxon>
    </lineage>
</organism>
<dbReference type="SUPFAM" id="SSF54534">
    <property type="entry name" value="FKBP-like"/>
    <property type="match status" value="1"/>
</dbReference>
<keyword evidence="6" id="KW-0963">Cytoplasm</keyword>
<dbReference type="InterPro" id="IPR002130">
    <property type="entry name" value="Cyclophilin-type_PPIase_dom"/>
</dbReference>
<accession>I3C6J5</accession>
<dbReference type="InterPro" id="IPR020892">
    <property type="entry name" value="Cyclophilin-type_PPIase_CS"/>
</dbReference>
<dbReference type="InterPro" id="IPR046357">
    <property type="entry name" value="PPIase_dom_sf"/>
</dbReference>
<dbReference type="AlphaFoldDB" id="I3C6J5"/>
<evidence type="ECO:0000256" key="6">
    <source>
        <dbReference type="ARBA" id="ARBA00022490"/>
    </source>
</evidence>
<feature type="domain" description="PPIase cyclophilin-type" evidence="12">
    <location>
        <begin position="41"/>
        <end position="197"/>
    </location>
</feature>
<dbReference type="PANTHER" id="PTHR45625">
    <property type="entry name" value="PEPTIDYL-PROLYL CIS-TRANS ISOMERASE-RELATED"/>
    <property type="match status" value="1"/>
</dbReference>
<dbReference type="FunFam" id="2.40.100.10:FF:000028">
    <property type="entry name" value="Peptidyl-prolyl cis-trans isomerase"/>
    <property type="match status" value="1"/>
</dbReference>
<dbReference type="PROSITE" id="PS00170">
    <property type="entry name" value="CSA_PPIASE_1"/>
    <property type="match status" value="1"/>
</dbReference>
<evidence type="ECO:0000313" key="14">
    <source>
        <dbReference type="Proteomes" id="UP000004690"/>
    </source>
</evidence>
<dbReference type="GO" id="GO:0006457">
    <property type="term" value="P:protein folding"/>
    <property type="evidence" value="ECO:0007669"/>
    <property type="project" value="InterPro"/>
</dbReference>
<gene>
    <name evidence="13" type="ORF">JoomaDRAFT_2250</name>
</gene>
<evidence type="ECO:0000256" key="5">
    <source>
        <dbReference type="ARBA" id="ARBA00013194"/>
    </source>
</evidence>
<dbReference type="Gene3D" id="3.10.50.40">
    <property type="match status" value="1"/>
</dbReference>
<keyword evidence="10" id="KW-0732">Signal</keyword>
<dbReference type="eggNOG" id="COG0652">
    <property type="taxonomic scope" value="Bacteria"/>
</dbReference>
<dbReference type="InterPro" id="IPR029000">
    <property type="entry name" value="Cyclophilin-like_dom_sf"/>
</dbReference>
<dbReference type="PROSITE" id="PS51257">
    <property type="entry name" value="PROKAR_LIPOPROTEIN"/>
    <property type="match status" value="1"/>
</dbReference>
<proteinExistence type="inferred from homology"/>
<dbReference type="STRING" id="926559.JoomaDRAFT_2250"/>
<evidence type="ECO:0000256" key="7">
    <source>
        <dbReference type="ARBA" id="ARBA00023110"/>
    </source>
</evidence>
<protein>
    <recommendedName>
        <fullName evidence="5 9">peptidylprolyl isomerase</fullName>
        <ecNumber evidence="5 9">5.2.1.8</ecNumber>
    </recommendedName>
</protein>
<comment type="catalytic activity">
    <reaction evidence="1 9">
        <text>[protein]-peptidylproline (omega=180) = [protein]-peptidylproline (omega=0)</text>
        <dbReference type="Rhea" id="RHEA:16237"/>
        <dbReference type="Rhea" id="RHEA-COMP:10747"/>
        <dbReference type="Rhea" id="RHEA-COMP:10748"/>
        <dbReference type="ChEBI" id="CHEBI:83833"/>
        <dbReference type="ChEBI" id="CHEBI:83834"/>
        <dbReference type="EC" id="5.2.1.8"/>
    </reaction>
</comment>
<keyword evidence="8 9" id="KW-0413">Isomerase</keyword>
<reference evidence="13 14" key="1">
    <citation type="submission" date="2012-02" db="EMBL/GenBank/DDBJ databases">
        <title>Improved High-Quality Draft genome of Joostella marina DSM 19592.</title>
        <authorList>
            <consortium name="US DOE Joint Genome Institute (JGI-PGF)"/>
            <person name="Lucas S."/>
            <person name="Copeland A."/>
            <person name="Lapidus A."/>
            <person name="Bruce D."/>
            <person name="Goodwin L."/>
            <person name="Pitluck S."/>
            <person name="Peters L."/>
            <person name="Chertkov O."/>
            <person name="Ovchinnikova G."/>
            <person name="Kyrpides N."/>
            <person name="Mavromatis K."/>
            <person name="Detter J.C."/>
            <person name="Han C."/>
            <person name="Land M."/>
            <person name="Hauser L."/>
            <person name="Markowitz V."/>
            <person name="Cheng J.-F."/>
            <person name="Hugenholtz P."/>
            <person name="Woyke T."/>
            <person name="Wu D."/>
            <person name="Tindall B."/>
            <person name="Brambilla E."/>
            <person name="Klenk H.-P."/>
            <person name="Eisen J.A."/>
        </authorList>
    </citation>
    <scope>NUCLEOTIDE SEQUENCE [LARGE SCALE GENOMIC DNA]</scope>
    <source>
        <strain evidence="13 14">DSM 19592</strain>
    </source>
</reference>
<dbReference type="EC" id="5.2.1.8" evidence="5 9"/>
<dbReference type="SUPFAM" id="SSF50891">
    <property type="entry name" value="Cyclophilin-like"/>
    <property type="match status" value="1"/>
</dbReference>
<keyword evidence="14" id="KW-1185">Reference proteome</keyword>
<dbReference type="PANTHER" id="PTHR45625:SF4">
    <property type="entry name" value="PEPTIDYLPROLYL ISOMERASE DOMAIN AND WD REPEAT-CONTAINING PROTEIN 1"/>
    <property type="match status" value="1"/>
</dbReference>
<dbReference type="PROSITE" id="PS50059">
    <property type="entry name" value="FKBP_PPIASE"/>
    <property type="match status" value="1"/>
</dbReference>
<keyword evidence="7 9" id="KW-0697">Rotamase</keyword>
<comment type="function">
    <text evidence="2">PPIases accelerate the folding of proteins. It catalyzes the cis-trans isomerization of proline imidic peptide bonds in oligopeptides.</text>
</comment>
<evidence type="ECO:0000256" key="2">
    <source>
        <dbReference type="ARBA" id="ARBA00002388"/>
    </source>
</evidence>
<evidence type="ECO:0000313" key="13">
    <source>
        <dbReference type="EMBL" id="EIJ39238.1"/>
    </source>
</evidence>
<dbReference type="GO" id="GO:0005737">
    <property type="term" value="C:cytoplasm"/>
    <property type="evidence" value="ECO:0007669"/>
    <property type="project" value="UniProtKB-SubCell"/>
</dbReference>
<evidence type="ECO:0000256" key="8">
    <source>
        <dbReference type="ARBA" id="ARBA00023235"/>
    </source>
</evidence>
<evidence type="ECO:0000256" key="1">
    <source>
        <dbReference type="ARBA" id="ARBA00000971"/>
    </source>
</evidence>
<dbReference type="CDD" id="cd00317">
    <property type="entry name" value="cyclophilin"/>
    <property type="match status" value="1"/>
</dbReference>
<evidence type="ECO:0000259" key="11">
    <source>
        <dbReference type="PROSITE" id="PS50059"/>
    </source>
</evidence>
<dbReference type="Gene3D" id="2.40.100.10">
    <property type="entry name" value="Cyclophilin-like"/>
    <property type="match status" value="1"/>
</dbReference>
<dbReference type="PROSITE" id="PS50072">
    <property type="entry name" value="CSA_PPIASE_2"/>
    <property type="match status" value="1"/>
</dbReference>
<evidence type="ECO:0000256" key="4">
    <source>
        <dbReference type="ARBA" id="ARBA00007365"/>
    </source>
</evidence>
<dbReference type="GO" id="GO:0003755">
    <property type="term" value="F:peptidyl-prolyl cis-trans isomerase activity"/>
    <property type="evidence" value="ECO:0007669"/>
    <property type="project" value="UniProtKB-KW"/>
</dbReference>
<dbReference type="EMBL" id="JH651379">
    <property type="protein sequence ID" value="EIJ39238.1"/>
    <property type="molecule type" value="Genomic_DNA"/>
</dbReference>
<feature type="domain" description="PPIase FKBP-type" evidence="11">
    <location>
        <begin position="268"/>
        <end position="373"/>
    </location>
</feature>
<evidence type="ECO:0000259" key="12">
    <source>
        <dbReference type="PROSITE" id="PS50072"/>
    </source>
</evidence>
<dbReference type="InterPro" id="IPR001179">
    <property type="entry name" value="PPIase_FKBP_dom"/>
</dbReference>
<dbReference type="Pfam" id="PF00160">
    <property type="entry name" value="Pro_isomerase"/>
    <property type="match status" value="1"/>
</dbReference>
<comment type="subcellular location">
    <subcellularLocation>
        <location evidence="3">Cytoplasm</location>
    </subcellularLocation>
</comment>
<dbReference type="InterPro" id="IPR044666">
    <property type="entry name" value="Cyclophilin_A-like"/>
</dbReference>
<evidence type="ECO:0000256" key="9">
    <source>
        <dbReference type="PROSITE-ProRule" id="PRU00277"/>
    </source>
</evidence>
<sequence>MYTMKKLSFIFILVAVLVSCSTSKYPDLGDGLYADIQTNKGDMVVKLFYKQTPVTVGNFVSLAEGTNTYVIDSLKGKPYYDGVIFHRVIKDFMIQGGDPTGTGSGNPGYKFKDEFVDSLKHDKKGILSMANAGPKTNGSQFFITHKETPFLNGKHTVFGEVVEGLAVVDTIANVKTSQDPMTRDRPIDSVIIKHIEIIRNGKDAKGFDSAKVFAASFAEAAEAKKAIEKTKSDIATEFAAQKEKAETADSGLKYLMIKEGDGEKPKVGKTALVEYTGYFEDGNVFDTSSLEIAEKFGNVNPAKRDRGMYQPAPMPISPDATIIPGFKEGLMMLKVGDKVRLFIPSYLAYGEAGYGPIAPNTDLVFDLEMVGVQE</sequence>
<evidence type="ECO:0000256" key="3">
    <source>
        <dbReference type="ARBA" id="ARBA00004496"/>
    </source>
</evidence>
<dbReference type="eggNOG" id="COG0545">
    <property type="taxonomic scope" value="Bacteria"/>
</dbReference>
<evidence type="ECO:0000256" key="10">
    <source>
        <dbReference type="SAM" id="SignalP"/>
    </source>
</evidence>
<dbReference type="Proteomes" id="UP000004690">
    <property type="component" value="Unassembled WGS sequence"/>
</dbReference>
<dbReference type="PRINTS" id="PR00153">
    <property type="entry name" value="CSAPPISMRASE"/>
</dbReference>
<name>I3C6J5_9FLAO</name>